<evidence type="ECO:0000256" key="3">
    <source>
        <dbReference type="ARBA" id="ARBA00066534"/>
    </source>
</evidence>
<evidence type="ECO:0000313" key="8">
    <source>
        <dbReference type="RefSeq" id="XP_023173746.2"/>
    </source>
</evidence>
<dbReference type="InterPro" id="IPR051690">
    <property type="entry name" value="PseI-like"/>
</dbReference>
<dbReference type="InterPro" id="IPR013974">
    <property type="entry name" value="SAF"/>
</dbReference>
<dbReference type="KEGG" id="dhe:111601415"/>
<dbReference type="GO" id="GO:0047444">
    <property type="term" value="F:N-acylneuraminate-9-phosphate synthase activity"/>
    <property type="evidence" value="ECO:0007669"/>
    <property type="project" value="UniProtKB-EC"/>
</dbReference>
<dbReference type="Proteomes" id="UP000504633">
    <property type="component" value="Unplaced"/>
</dbReference>
<feature type="domain" description="AFP-like" evidence="6">
    <location>
        <begin position="319"/>
        <end position="377"/>
    </location>
</feature>
<dbReference type="SMART" id="SM00858">
    <property type="entry name" value="SAF"/>
    <property type="match status" value="1"/>
</dbReference>
<comment type="catalytic activity">
    <reaction evidence="2">
        <text>aldehydo-N-acetyl-D-mannosamine 6-phosphate + phosphoenolpyruvate + H2O = N-acetylneuraminate 9-phosphate + phosphate</text>
        <dbReference type="Rhea" id="RHEA:80835"/>
        <dbReference type="ChEBI" id="CHEBI:15377"/>
        <dbReference type="ChEBI" id="CHEBI:43474"/>
        <dbReference type="ChEBI" id="CHEBI:58557"/>
        <dbReference type="ChEBI" id="CHEBI:58702"/>
        <dbReference type="ChEBI" id="CHEBI:231734"/>
        <dbReference type="EC" id="2.5.1.57"/>
    </reaction>
    <physiologicalReaction direction="left-to-right" evidence="2">
        <dbReference type="Rhea" id="RHEA:80836"/>
    </physiologicalReaction>
</comment>
<protein>
    <recommendedName>
        <fullName evidence="4">N-acetylneuraminate-9-phosphate synthase</fullName>
        <ecNumber evidence="3">2.5.1.57</ecNumber>
    </recommendedName>
    <alternativeName>
        <fullName evidence="5">Sialic acid synthase</fullName>
    </alternativeName>
</protein>
<dbReference type="SUPFAM" id="SSF51269">
    <property type="entry name" value="AFP III-like domain"/>
    <property type="match status" value="1"/>
</dbReference>
<dbReference type="FunFam" id="3.20.20.70:FF:000144">
    <property type="entry name" value="sialic acid synthase"/>
    <property type="match status" value="1"/>
</dbReference>
<dbReference type="GO" id="GO:0006054">
    <property type="term" value="P:N-acetylneuraminate metabolic process"/>
    <property type="evidence" value="ECO:0007669"/>
    <property type="project" value="UniProtKB-ARBA"/>
</dbReference>
<dbReference type="Gene3D" id="3.90.1210.10">
    <property type="entry name" value="Antifreeze-like/N-acetylneuraminic acid synthase C-terminal domain"/>
    <property type="match status" value="1"/>
</dbReference>
<dbReference type="InterPro" id="IPR013785">
    <property type="entry name" value="Aldolase_TIM"/>
</dbReference>
<accession>A0A6J1M5Z5</accession>
<reference evidence="8" key="1">
    <citation type="submission" date="2025-08" db="UniProtKB">
        <authorList>
            <consortium name="RefSeq"/>
        </authorList>
    </citation>
    <scope>IDENTIFICATION</scope>
    <source>
        <strain evidence="8">15085-1641.00</strain>
        <tissue evidence="8">Whole body</tissue>
    </source>
</reference>
<dbReference type="GO" id="GO:0016051">
    <property type="term" value="P:carbohydrate biosynthetic process"/>
    <property type="evidence" value="ECO:0007669"/>
    <property type="project" value="InterPro"/>
</dbReference>
<evidence type="ECO:0000259" key="6">
    <source>
        <dbReference type="PROSITE" id="PS50844"/>
    </source>
</evidence>
<evidence type="ECO:0000313" key="7">
    <source>
        <dbReference type="Proteomes" id="UP000504633"/>
    </source>
</evidence>
<dbReference type="GO" id="GO:1901137">
    <property type="term" value="P:carbohydrate derivative biosynthetic process"/>
    <property type="evidence" value="ECO:0007669"/>
    <property type="project" value="UniProtKB-ARBA"/>
</dbReference>
<dbReference type="PANTHER" id="PTHR42966">
    <property type="entry name" value="N-ACETYLNEURAMINATE SYNTHASE"/>
    <property type="match status" value="1"/>
</dbReference>
<dbReference type="InterPro" id="IPR013132">
    <property type="entry name" value="PseI/NeuA/B-like_N"/>
</dbReference>
<dbReference type="CDD" id="cd11615">
    <property type="entry name" value="SAF_NeuB_like"/>
    <property type="match status" value="1"/>
</dbReference>
<evidence type="ECO:0000256" key="4">
    <source>
        <dbReference type="ARBA" id="ARBA00067780"/>
    </source>
</evidence>
<dbReference type="GeneID" id="111601415"/>
<dbReference type="SUPFAM" id="SSF51569">
    <property type="entry name" value="Aldolase"/>
    <property type="match status" value="1"/>
</dbReference>
<keyword evidence="1" id="KW-0808">Transferase</keyword>
<organism evidence="7 8">
    <name type="scientific">Drosophila hydei</name>
    <name type="common">Fruit fly</name>
    <dbReference type="NCBI Taxonomy" id="7224"/>
    <lineage>
        <taxon>Eukaryota</taxon>
        <taxon>Metazoa</taxon>
        <taxon>Ecdysozoa</taxon>
        <taxon>Arthropoda</taxon>
        <taxon>Hexapoda</taxon>
        <taxon>Insecta</taxon>
        <taxon>Pterygota</taxon>
        <taxon>Neoptera</taxon>
        <taxon>Endopterygota</taxon>
        <taxon>Diptera</taxon>
        <taxon>Brachycera</taxon>
        <taxon>Muscomorpha</taxon>
        <taxon>Ephydroidea</taxon>
        <taxon>Drosophilidae</taxon>
        <taxon>Drosophila</taxon>
    </lineage>
</organism>
<dbReference type="InterPro" id="IPR036732">
    <property type="entry name" value="AFP_Neu5c_C_sf"/>
</dbReference>
<sequence length="377" mass="42271">MLLDIMKKNKCNEVYLIAEIGQNHQGCVETAKKMILTAKKAGCNCVKFQKSDLKAKFTRSALDRRYISDHSWGKTYGEHKEYLEFTKEQYRQLQAYSNEIEIDFTASAMDETSLDFLCDLKVPFIKIGSGDANNFPLLTKAAKLSIPLVISTGMQTMSTVDKIVEIMRQAGNNKYALMHCVSAYPTPSNDCNIRLIATLMRRFPNVTIGYSGHELGVVITQAAILTGARIIERHFTLDKGQKGSDHRCSLDPDEMQTLARSIDEFKSKDYLSISTRSATEVISILRGGHQLEQALDESNANEKYILDSELPCRLKLGKSIVASRNLPEGHIIQAADIAIKVSEPPGIFAEKFFEIIDKQLKQRVNEDEPITEHALSI</sequence>
<dbReference type="OrthoDB" id="9928645at2759"/>
<dbReference type="RefSeq" id="XP_023173746.2">
    <property type="nucleotide sequence ID" value="XM_023317978.2"/>
</dbReference>
<evidence type="ECO:0000256" key="2">
    <source>
        <dbReference type="ARBA" id="ARBA00050599"/>
    </source>
</evidence>
<name>A0A6J1M5Z5_DROHY</name>
<dbReference type="CTD" id="54187"/>
<evidence type="ECO:0000256" key="5">
    <source>
        <dbReference type="ARBA" id="ARBA00083845"/>
    </source>
</evidence>
<dbReference type="EC" id="2.5.1.57" evidence="3"/>
<dbReference type="Pfam" id="PF08666">
    <property type="entry name" value="SAF"/>
    <property type="match status" value="1"/>
</dbReference>
<gene>
    <name evidence="8" type="primary">LOC111601415</name>
</gene>
<dbReference type="InterPro" id="IPR006190">
    <property type="entry name" value="SAF_AFP_Neu5Ac"/>
</dbReference>
<keyword evidence="7" id="KW-1185">Reference proteome</keyword>
<evidence type="ECO:0000256" key="1">
    <source>
        <dbReference type="ARBA" id="ARBA00022679"/>
    </source>
</evidence>
<dbReference type="AlphaFoldDB" id="A0A6J1M5Z5"/>
<dbReference type="InterPro" id="IPR057736">
    <property type="entry name" value="SAF_PseI/NeuA/NeuB"/>
</dbReference>
<dbReference type="OMA" id="MTYIDYR"/>
<dbReference type="PROSITE" id="PS50844">
    <property type="entry name" value="AFP_LIKE"/>
    <property type="match status" value="1"/>
</dbReference>
<dbReference type="Gene3D" id="3.20.20.70">
    <property type="entry name" value="Aldolase class I"/>
    <property type="match status" value="1"/>
</dbReference>
<dbReference type="PANTHER" id="PTHR42966:SF1">
    <property type="entry name" value="SIALIC ACID SYNTHASE"/>
    <property type="match status" value="1"/>
</dbReference>
<proteinExistence type="predicted"/>
<dbReference type="Pfam" id="PF03102">
    <property type="entry name" value="NeuB"/>
    <property type="match status" value="1"/>
</dbReference>